<dbReference type="PROSITE" id="PS00028">
    <property type="entry name" value="ZINC_FINGER_C2H2_1"/>
    <property type="match status" value="1"/>
</dbReference>
<sequence>MILHTQDRPSSSRFARLKHQEKYHLGPFPCDICGRQFNDTGNRKRHIECTHGGKRKWTCLICGKSVRER</sequence>
<evidence type="ECO:0000259" key="2">
    <source>
        <dbReference type="PROSITE" id="PS50157"/>
    </source>
</evidence>
<dbReference type="GO" id="GO:0008270">
    <property type="term" value="F:zinc ion binding"/>
    <property type="evidence" value="ECO:0007669"/>
    <property type="project" value="UniProtKB-KW"/>
</dbReference>
<keyword evidence="1" id="KW-0863">Zinc-finger</keyword>
<evidence type="ECO:0000313" key="3">
    <source>
        <dbReference type="EMBL" id="CDR00959.1"/>
    </source>
</evidence>
<keyword evidence="1" id="KW-0479">Metal-binding</keyword>
<evidence type="ECO:0000256" key="1">
    <source>
        <dbReference type="PROSITE-ProRule" id="PRU00042"/>
    </source>
</evidence>
<dbReference type="PROSITE" id="PS50157">
    <property type="entry name" value="ZINC_FINGER_C2H2_2"/>
    <property type="match status" value="1"/>
</dbReference>
<dbReference type="InterPro" id="IPR013087">
    <property type="entry name" value="Znf_C2H2_type"/>
</dbReference>
<dbReference type="Gene3D" id="3.30.160.60">
    <property type="entry name" value="Classic Zinc Finger"/>
    <property type="match status" value="1"/>
</dbReference>
<evidence type="ECO:0000313" key="4">
    <source>
        <dbReference type="Proteomes" id="UP000193380"/>
    </source>
</evidence>
<reference evidence="3" key="1">
    <citation type="journal article" date="2014" name="Nat. Commun.">
        <title>The rainbow trout genome provides novel insights into evolution after whole-genome duplication in vertebrates.</title>
        <authorList>
            <person name="Berthelot C."/>
            <person name="Brunet F."/>
            <person name="Chalopin D."/>
            <person name="Juanchich A."/>
            <person name="Bernard M."/>
            <person name="Noel B."/>
            <person name="Bento P."/>
            <person name="Da Silva C."/>
            <person name="Labadie K."/>
            <person name="Alberti A."/>
            <person name="Aury J.M."/>
            <person name="Louis A."/>
            <person name="Dehais P."/>
            <person name="Bardou P."/>
            <person name="Montfort J."/>
            <person name="Klopp C."/>
            <person name="Cabau C."/>
            <person name="Gaspin C."/>
            <person name="Thorgaard G.H."/>
            <person name="Boussaha M."/>
            <person name="Quillet E."/>
            <person name="Guyomard R."/>
            <person name="Galiana D."/>
            <person name="Bobe J."/>
            <person name="Volff J.N."/>
            <person name="Genet C."/>
            <person name="Wincker P."/>
            <person name="Jaillon O."/>
            <person name="Roest Crollius H."/>
            <person name="Guiguen Y."/>
        </authorList>
    </citation>
    <scope>NUCLEOTIDE SEQUENCE [LARGE SCALE GENOMIC DNA]</scope>
</reference>
<dbReference type="STRING" id="8022.A0A060ZHA4"/>
<dbReference type="PaxDb" id="8022-A0A060ZHA4"/>
<dbReference type="SUPFAM" id="SSF57667">
    <property type="entry name" value="beta-beta-alpha zinc fingers"/>
    <property type="match status" value="1"/>
</dbReference>
<proteinExistence type="predicted"/>
<dbReference type="InterPro" id="IPR036236">
    <property type="entry name" value="Znf_C2H2_sf"/>
</dbReference>
<dbReference type="EMBL" id="FR963007">
    <property type="protein sequence ID" value="CDR00959.1"/>
    <property type="molecule type" value="Genomic_DNA"/>
</dbReference>
<dbReference type="Proteomes" id="UP000193380">
    <property type="component" value="Unassembled WGS sequence"/>
</dbReference>
<feature type="domain" description="C2H2-type" evidence="2">
    <location>
        <begin position="28"/>
        <end position="56"/>
    </location>
</feature>
<organism evidence="3 4">
    <name type="scientific">Oncorhynchus mykiss</name>
    <name type="common">Rainbow trout</name>
    <name type="synonym">Salmo gairdneri</name>
    <dbReference type="NCBI Taxonomy" id="8022"/>
    <lineage>
        <taxon>Eukaryota</taxon>
        <taxon>Metazoa</taxon>
        <taxon>Chordata</taxon>
        <taxon>Craniata</taxon>
        <taxon>Vertebrata</taxon>
        <taxon>Euteleostomi</taxon>
        <taxon>Actinopterygii</taxon>
        <taxon>Neopterygii</taxon>
        <taxon>Teleostei</taxon>
        <taxon>Protacanthopterygii</taxon>
        <taxon>Salmoniformes</taxon>
        <taxon>Salmonidae</taxon>
        <taxon>Salmoninae</taxon>
        <taxon>Oncorhynchus</taxon>
    </lineage>
</organism>
<name>A0A060ZHA4_ONCMY</name>
<gene>
    <name evidence="3" type="ORF">GSONMT00024890001</name>
</gene>
<reference evidence="3" key="2">
    <citation type="submission" date="2014-03" db="EMBL/GenBank/DDBJ databases">
        <authorList>
            <person name="Genoscope - CEA"/>
        </authorList>
    </citation>
    <scope>NUCLEOTIDE SEQUENCE</scope>
</reference>
<protein>
    <recommendedName>
        <fullName evidence="2">C2H2-type domain-containing protein</fullName>
    </recommendedName>
</protein>
<accession>A0A060ZHA4</accession>
<keyword evidence="1" id="KW-0862">Zinc</keyword>
<dbReference type="AlphaFoldDB" id="A0A060ZHA4"/>